<evidence type="ECO:0000313" key="1">
    <source>
        <dbReference type="EMBL" id="KAF2893909.1"/>
    </source>
</evidence>
<sequence length="86" mass="9835">MPSSYWLLFLNSSDEESLKVIEVVIPRPPFYAMGSFQILVGDDSKVHKATVRRLVQKITIEIANLRPHFITMSQNAERKSRLAFTA</sequence>
<evidence type="ECO:0000313" key="2">
    <source>
        <dbReference type="Proteomes" id="UP000801492"/>
    </source>
</evidence>
<protein>
    <submittedName>
        <fullName evidence="1">Uncharacterized protein</fullName>
    </submittedName>
</protein>
<reference evidence="1" key="1">
    <citation type="submission" date="2019-08" db="EMBL/GenBank/DDBJ databases">
        <title>The genome of the North American firefly Photinus pyralis.</title>
        <authorList>
            <consortium name="Photinus pyralis genome working group"/>
            <person name="Fallon T.R."/>
            <person name="Sander Lower S.E."/>
            <person name="Weng J.-K."/>
        </authorList>
    </citation>
    <scope>NUCLEOTIDE SEQUENCE</scope>
    <source>
        <strain evidence="1">TRF0915ILg1</strain>
        <tissue evidence="1">Whole body</tissue>
    </source>
</reference>
<comment type="caution">
    <text evidence="1">The sequence shown here is derived from an EMBL/GenBank/DDBJ whole genome shotgun (WGS) entry which is preliminary data.</text>
</comment>
<dbReference type="AlphaFoldDB" id="A0A8K0GBY9"/>
<proteinExistence type="predicted"/>
<dbReference type="EMBL" id="VTPC01007553">
    <property type="protein sequence ID" value="KAF2893909.1"/>
    <property type="molecule type" value="Genomic_DNA"/>
</dbReference>
<name>A0A8K0GBY9_IGNLU</name>
<organism evidence="1 2">
    <name type="scientific">Ignelater luminosus</name>
    <name type="common">Cucubano</name>
    <name type="synonym">Pyrophorus luminosus</name>
    <dbReference type="NCBI Taxonomy" id="2038154"/>
    <lineage>
        <taxon>Eukaryota</taxon>
        <taxon>Metazoa</taxon>
        <taxon>Ecdysozoa</taxon>
        <taxon>Arthropoda</taxon>
        <taxon>Hexapoda</taxon>
        <taxon>Insecta</taxon>
        <taxon>Pterygota</taxon>
        <taxon>Neoptera</taxon>
        <taxon>Endopterygota</taxon>
        <taxon>Coleoptera</taxon>
        <taxon>Polyphaga</taxon>
        <taxon>Elateriformia</taxon>
        <taxon>Elateroidea</taxon>
        <taxon>Elateridae</taxon>
        <taxon>Agrypninae</taxon>
        <taxon>Pyrophorini</taxon>
        <taxon>Ignelater</taxon>
    </lineage>
</organism>
<keyword evidence="2" id="KW-1185">Reference proteome</keyword>
<accession>A0A8K0GBY9</accession>
<dbReference type="OrthoDB" id="6769959at2759"/>
<gene>
    <name evidence="1" type="ORF">ILUMI_12263</name>
</gene>
<dbReference type="Proteomes" id="UP000801492">
    <property type="component" value="Unassembled WGS sequence"/>
</dbReference>